<comment type="caution">
    <text evidence="1">The sequence shown here is derived from an EMBL/GenBank/DDBJ whole genome shotgun (WGS) entry which is preliminary data.</text>
</comment>
<protein>
    <submittedName>
        <fullName evidence="1">Uncharacterized protein</fullName>
    </submittedName>
</protein>
<dbReference type="Proteomes" id="UP000194236">
    <property type="component" value="Unassembled WGS sequence"/>
</dbReference>
<sequence length="61" mass="6932">MKKLKTLMKKSDGGKFQIENEKLKSKLMELFTAYSDLYNHTKQLTNGSTNSESADKLDCSL</sequence>
<keyword evidence="2" id="KW-1185">Reference proteome</keyword>
<name>A0A1Y3BM04_EURMA</name>
<dbReference type="EMBL" id="MUJZ01015914">
    <property type="protein sequence ID" value="OTF80948.1"/>
    <property type="molecule type" value="Genomic_DNA"/>
</dbReference>
<feature type="non-terminal residue" evidence="1">
    <location>
        <position position="61"/>
    </location>
</feature>
<accession>A0A1Y3BM04</accession>
<evidence type="ECO:0000313" key="2">
    <source>
        <dbReference type="Proteomes" id="UP000194236"/>
    </source>
</evidence>
<evidence type="ECO:0000313" key="1">
    <source>
        <dbReference type="EMBL" id="OTF80948.1"/>
    </source>
</evidence>
<organism evidence="1 2">
    <name type="scientific">Euroglyphus maynei</name>
    <name type="common">Mayne's house dust mite</name>
    <dbReference type="NCBI Taxonomy" id="6958"/>
    <lineage>
        <taxon>Eukaryota</taxon>
        <taxon>Metazoa</taxon>
        <taxon>Ecdysozoa</taxon>
        <taxon>Arthropoda</taxon>
        <taxon>Chelicerata</taxon>
        <taxon>Arachnida</taxon>
        <taxon>Acari</taxon>
        <taxon>Acariformes</taxon>
        <taxon>Sarcoptiformes</taxon>
        <taxon>Astigmata</taxon>
        <taxon>Psoroptidia</taxon>
        <taxon>Analgoidea</taxon>
        <taxon>Pyroglyphidae</taxon>
        <taxon>Pyroglyphinae</taxon>
        <taxon>Euroglyphus</taxon>
    </lineage>
</organism>
<reference evidence="1 2" key="1">
    <citation type="submission" date="2017-03" db="EMBL/GenBank/DDBJ databases">
        <title>Genome Survey of Euroglyphus maynei.</title>
        <authorList>
            <person name="Arlian L.G."/>
            <person name="Morgan M.S."/>
            <person name="Rider S.D."/>
        </authorList>
    </citation>
    <scope>NUCLEOTIDE SEQUENCE [LARGE SCALE GENOMIC DNA]</scope>
    <source>
        <strain evidence="1">Arlian Lab</strain>
        <tissue evidence="1">Whole body</tissue>
    </source>
</reference>
<gene>
    <name evidence="1" type="ORF">BLA29_014583</name>
</gene>
<proteinExistence type="predicted"/>
<dbReference type="AlphaFoldDB" id="A0A1Y3BM04"/>